<evidence type="ECO:0000313" key="3">
    <source>
        <dbReference type="Proteomes" id="UP001410795"/>
    </source>
</evidence>
<feature type="transmembrane region" description="Helical" evidence="1">
    <location>
        <begin position="7"/>
        <end position="25"/>
    </location>
</feature>
<keyword evidence="3" id="KW-1185">Reference proteome</keyword>
<organism evidence="2 3">
    <name type="scientific">Microbacterium marinilacus</name>
    <dbReference type="NCBI Taxonomy" id="415209"/>
    <lineage>
        <taxon>Bacteria</taxon>
        <taxon>Bacillati</taxon>
        <taxon>Actinomycetota</taxon>
        <taxon>Actinomycetes</taxon>
        <taxon>Micrococcales</taxon>
        <taxon>Microbacteriaceae</taxon>
        <taxon>Microbacterium</taxon>
    </lineage>
</organism>
<sequence length="340" mass="38038">MLVHVNHCLLLWYVCIVWMVLGVRIDTLQDNRIDAVDVRDIVVTSAVFLAWVGLTLWLYRWAARPPSRRSLVRQARQTLTALANGFEPEPTSSAPFGSLMTARGARAAVYPRFVAPGVEFGNLRRDGRPVRTWRYAAVALPAPLPHFVLDSSEARGGDVPRGVERGQRLSLEGDFDRWFRLHVPSEYQTDALFVFTPDLMAALIDDARSWNVELVDDRVVFFAPGDADFSDEDVWRAIEALFARVVPLIAERSARYLDERVASQTPEARVAAMTAAMAKGISPVRLEPRIDPHGRRLHVRRRNAVLSAIGAVGWFLALVFLYVVPGLFAFAGFMSVVDGR</sequence>
<keyword evidence="1" id="KW-0812">Transmembrane</keyword>
<reference evidence="3" key="1">
    <citation type="journal article" date="2019" name="Int. J. Syst. Evol. Microbiol.">
        <title>The Global Catalogue of Microorganisms (GCM) 10K type strain sequencing project: providing services to taxonomists for standard genome sequencing and annotation.</title>
        <authorList>
            <consortium name="The Broad Institute Genomics Platform"/>
            <consortium name="The Broad Institute Genome Sequencing Center for Infectious Disease"/>
            <person name="Wu L."/>
            <person name="Ma J."/>
        </authorList>
    </citation>
    <scope>NUCLEOTIDE SEQUENCE [LARGE SCALE GENOMIC DNA]</scope>
    <source>
        <strain evidence="3">JCM 16546</strain>
    </source>
</reference>
<dbReference type="Proteomes" id="UP001410795">
    <property type="component" value="Unassembled WGS sequence"/>
</dbReference>
<dbReference type="EMBL" id="BAAAYV010000006">
    <property type="protein sequence ID" value="GAA3657419.1"/>
    <property type="molecule type" value="Genomic_DNA"/>
</dbReference>
<evidence type="ECO:0000313" key="2">
    <source>
        <dbReference type="EMBL" id="GAA3657419.1"/>
    </source>
</evidence>
<protein>
    <submittedName>
        <fullName evidence="2">Uncharacterized protein</fullName>
    </submittedName>
</protein>
<comment type="caution">
    <text evidence="2">The sequence shown here is derived from an EMBL/GenBank/DDBJ whole genome shotgun (WGS) entry which is preliminary data.</text>
</comment>
<proteinExistence type="predicted"/>
<feature type="transmembrane region" description="Helical" evidence="1">
    <location>
        <begin position="41"/>
        <end position="59"/>
    </location>
</feature>
<keyword evidence="1" id="KW-0472">Membrane</keyword>
<feature type="transmembrane region" description="Helical" evidence="1">
    <location>
        <begin position="304"/>
        <end position="337"/>
    </location>
</feature>
<gene>
    <name evidence="2" type="ORF">GCM10022202_17190</name>
</gene>
<keyword evidence="1" id="KW-1133">Transmembrane helix</keyword>
<accession>A0ABP7BEV2</accession>
<evidence type="ECO:0000256" key="1">
    <source>
        <dbReference type="SAM" id="Phobius"/>
    </source>
</evidence>
<name>A0ABP7BEV2_9MICO</name>